<dbReference type="EMBL" id="MN739901">
    <property type="protein sequence ID" value="QHT76758.1"/>
    <property type="molecule type" value="Genomic_DNA"/>
</dbReference>
<organism evidence="2">
    <name type="scientific">viral metagenome</name>
    <dbReference type="NCBI Taxonomy" id="1070528"/>
    <lineage>
        <taxon>unclassified sequences</taxon>
        <taxon>metagenomes</taxon>
        <taxon>organismal metagenomes</taxon>
    </lineage>
</organism>
<keyword evidence="1" id="KW-0472">Membrane</keyword>
<proteinExistence type="predicted"/>
<keyword evidence="1" id="KW-0812">Transmembrane</keyword>
<dbReference type="AlphaFoldDB" id="A0A6C0H873"/>
<evidence type="ECO:0000256" key="1">
    <source>
        <dbReference type="SAM" id="Phobius"/>
    </source>
</evidence>
<evidence type="ECO:0000313" key="2">
    <source>
        <dbReference type="EMBL" id="QHT76758.1"/>
    </source>
</evidence>
<reference evidence="2" key="1">
    <citation type="journal article" date="2020" name="Nature">
        <title>Giant virus diversity and host interactions through global metagenomics.</title>
        <authorList>
            <person name="Schulz F."/>
            <person name="Roux S."/>
            <person name="Paez-Espino D."/>
            <person name="Jungbluth S."/>
            <person name="Walsh D.A."/>
            <person name="Denef V.J."/>
            <person name="McMahon K.D."/>
            <person name="Konstantinidis K.T."/>
            <person name="Eloe-Fadrosh E.A."/>
            <person name="Kyrpides N.C."/>
            <person name="Woyke T."/>
        </authorList>
    </citation>
    <scope>NUCLEOTIDE SEQUENCE</scope>
    <source>
        <strain evidence="2">GVMAG-M-3300023179-82</strain>
    </source>
</reference>
<name>A0A6C0H873_9ZZZZ</name>
<sequence>MKTTNIYIYNLYFIKFFYLYLYNILLVLRHK</sequence>
<feature type="transmembrane region" description="Helical" evidence="1">
    <location>
        <begin position="6"/>
        <end position="28"/>
    </location>
</feature>
<keyword evidence="1" id="KW-1133">Transmembrane helix</keyword>
<accession>A0A6C0H873</accession>
<protein>
    <submittedName>
        <fullName evidence="2">Uncharacterized protein</fullName>
    </submittedName>
</protein>